<feature type="compositionally biased region" description="Basic and acidic residues" evidence="1">
    <location>
        <begin position="510"/>
        <end position="530"/>
    </location>
</feature>
<gene>
    <name evidence="3" type="primary">LOC115979835</name>
</gene>
<proteinExistence type="predicted"/>
<organism evidence="3 4">
    <name type="scientific">Quercus lobata</name>
    <name type="common">Valley oak</name>
    <dbReference type="NCBI Taxonomy" id="97700"/>
    <lineage>
        <taxon>Eukaryota</taxon>
        <taxon>Viridiplantae</taxon>
        <taxon>Streptophyta</taxon>
        <taxon>Embryophyta</taxon>
        <taxon>Tracheophyta</taxon>
        <taxon>Spermatophyta</taxon>
        <taxon>Magnoliopsida</taxon>
        <taxon>eudicotyledons</taxon>
        <taxon>Gunneridae</taxon>
        <taxon>Pentapetalae</taxon>
        <taxon>rosids</taxon>
        <taxon>fabids</taxon>
        <taxon>Fagales</taxon>
        <taxon>Fagaceae</taxon>
        <taxon>Quercus</taxon>
    </lineage>
</organism>
<dbReference type="AlphaFoldDB" id="A0A7N2L4R9"/>
<sequence>MAEDVVDEDESFGDFHFASFPTNHHPTPTHINGRISDSFGGSNNRVGSDNSGWVKPRGAIPLSIFGEEEEEEEEEEKEEGSGMDESRVGDGATVFSLEKKKKPDLEVNDLIADLYSRDRETENRNGSAVNSNGSALNVNGSDSNGNNGFIDVVDDDDDDDDDDGWEFKAAELESGIGNGDSKLKEEGVFESPGLKMEATVQRDEEIQAGIVDGKGRENTEGAQHIFEFGNGVHGPSDFFTASNGFSHRSSEWSFGFDFNMASMTKQDAFTLGSFSKSKDNDIANVVTSSTTNKKVDSVENFWDFKGVFPKIGSQHKSEEQKIAVTSPAGLDALSFDNNGFGGPIDLFAVSDGLSQKSGKWDSGFNFGPSSVNGIVLDSYSKSKQNDLISSPGENDGASGNFWEFKDAFSESGSQLKSVSQEEPKVADNFPTSAGVAVVYDVNGASNSKDSLVASDGVSHKSGEWEVEFNFNPTSVTQDDIIFGSYSKSKQNDLKSSPVDENDEFDENFGEFKDASSETGSKHEEGSKVADHTPSVVEAPAFSDEIQRNEVRSENHREPLPMSIFSDGKLESDDSLILQDISSFTPTSNPKSNIQSPGSNISINDLLSTLYSQAEQNASVNNMPKESDHETCSTSTVFESDLGNSDDFDDDSWDFKDAISGTRAEDQTSDIDVVDSQKKLSSTLELNDCVDFFCNLKGELCSIALCHLDNLKKAQSTAALSGEEAKAKALDEEIQKFYNELHEDNLISEEDLSEHLSQRNRHFNEFFEVLQEPKFQVLESEYELSRRLSLAEKDIRSAIDLLKEVASAVTILKLGSAEEQQYYVSTWSKILSVCAQELKHGALIWKESLQKNVQSQILSEPQGKRYILALGEIYRVVEVLRASTKIHKPWLLLTSMDNAGLVGLLGECYSIWSSSGIEDALKSISDPIDFEYDGTIKALLESIKYIHDSDALALQNHVFSGQQPICHLSALSAGIVPGLRLVAWNGEHYFLTLANLWANLISCDPPNLPQIHDS</sequence>
<evidence type="ECO:0000256" key="1">
    <source>
        <dbReference type="SAM" id="MobiDB-lite"/>
    </source>
</evidence>
<feature type="region of interest" description="Disordered" evidence="1">
    <location>
        <begin position="117"/>
        <end position="165"/>
    </location>
</feature>
<dbReference type="EnsemblPlants" id="QL03p006882:mrna">
    <property type="protein sequence ID" value="QL03p006882:mrna"/>
    <property type="gene ID" value="QL03p006882"/>
</dbReference>
<keyword evidence="4" id="KW-1185">Reference proteome</keyword>
<feature type="compositionally biased region" description="Polar residues" evidence="1">
    <location>
        <begin position="39"/>
        <end position="51"/>
    </location>
</feature>
<dbReference type="Pfam" id="PF25999">
    <property type="entry name" value="SYNRG_C"/>
    <property type="match status" value="1"/>
</dbReference>
<protein>
    <recommendedName>
        <fullName evidence="2">Synergin gamma C-terminal domain-containing protein</fullName>
    </recommendedName>
</protein>
<evidence type="ECO:0000313" key="4">
    <source>
        <dbReference type="Proteomes" id="UP000594261"/>
    </source>
</evidence>
<dbReference type="Proteomes" id="UP000594261">
    <property type="component" value="Chromosome 3"/>
</dbReference>
<feature type="compositionally biased region" description="Polar residues" evidence="1">
    <location>
        <begin position="20"/>
        <end position="30"/>
    </location>
</feature>
<dbReference type="Gramene" id="QL03p006882:mrna">
    <property type="protein sequence ID" value="QL03p006882:mrna"/>
    <property type="gene ID" value="QL03p006882"/>
</dbReference>
<name>A0A7N2L4R9_QUELO</name>
<reference evidence="3 4" key="1">
    <citation type="journal article" date="2016" name="G3 (Bethesda)">
        <title>First Draft Assembly and Annotation of the Genome of a California Endemic Oak Quercus lobata Nee (Fagaceae).</title>
        <authorList>
            <person name="Sork V.L."/>
            <person name="Fitz-Gibbon S.T."/>
            <person name="Puiu D."/>
            <person name="Crepeau M."/>
            <person name="Gugger P.F."/>
            <person name="Sherman R."/>
            <person name="Stevens K."/>
            <person name="Langley C.H."/>
            <person name="Pellegrini M."/>
            <person name="Salzberg S.L."/>
        </authorList>
    </citation>
    <scope>NUCLEOTIDE SEQUENCE [LARGE SCALE GENOMIC DNA]</scope>
    <source>
        <strain evidence="3 4">cv. SW786</strain>
    </source>
</reference>
<dbReference type="InterPro" id="IPR059024">
    <property type="entry name" value="SYNRG_C"/>
</dbReference>
<dbReference type="PANTHER" id="PTHR35701:SF1">
    <property type="entry name" value="OS11G0148400 PROTEIN"/>
    <property type="match status" value="1"/>
</dbReference>
<accession>A0A7N2L4R9</accession>
<feature type="compositionally biased region" description="Polar residues" evidence="1">
    <location>
        <begin position="124"/>
        <end position="136"/>
    </location>
</feature>
<feature type="compositionally biased region" description="Acidic residues" evidence="1">
    <location>
        <begin position="66"/>
        <end position="82"/>
    </location>
</feature>
<feature type="compositionally biased region" description="Low complexity" evidence="1">
    <location>
        <begin position="137"/>
        <end position="148"/>
    </location>
</feature>
<dbReference type="InParanoid" id="A0A7N2L4R9"/>
<feature type="compositionally biased region" description="Acidic residues" evidence="1">
    <location>
        <begin position="152"/>
        <end position="164"/>
    </location>
</feature>
<feature type="region of interest" description="Disordered" evidence="1">
    <location>
        <begin position="17"/>
        <end position="100"/>
    </location>
</feature>
<evidence type="ECO:0000313" key="3">
    <source>
        <dbReference type="EnsemblPlants" id="QL03p006882:mrna"/>
    </source>
</evidence>
<dbReference type="OMA" id="HGALIWK"/>
<dbReference type="EMBL" id="LRBV02000003">
    <property type="status" value="NOT_ANNOTATED_CDS"/>
    <property type="molecule type" value="Genomic_DNA"/>
</dbReference>
<dbReference type="PANTHER" id="PTHR35701">
    <property type="entry name" value="OS11G0148400 PROTEIN"/>
    <property type="match status" value="1"/>
</dbReference>
<feature type="domain" description="Synergin gamma C-terminal" evidence="2">
    <location>
        <begin position="816"/>
        <end position="1007"/>
    </location>
</feature>
<dbReference type="FunCoup" id="A0A7N2L4R9">
    <property type="interactions" value="1809"/>
</dbReference>
<evidence type="ECO:0000259" key="2">
    <source>
        <dbReference type="Pfam" id="PF25999"/>
    </source>
</evidence>
<feature type="region of interest" description="Disordered" evidence="1">
    <location>
        <begin position="510"/>
        <end position="531"/>
    </location>
</feature>
<reference evidence="3" key="2">
    <citation type="submission" date="2021-01" db="UniProtKB">
        <authorList>
            <consortium name="EnsemblPlants"/>
        </authorList>
    </citation>
    <scope>IDENTIFICATION</scope>
</reference>